<sequence>MSFLRTPHLKQNPSRRGLLGAALAAVAVTAACDRPAAAPSDTADPFHLALAYVGALRKGDAGRLRALSRPGSDADADIRKRLAAYGSKNLLVERIVIGNLDISTSYLNVTLALNIMGTGTLEPHEEKLSMQLVDGRWYVNPGPT</sequence>
<dbReference type="InterPro" id="IPR006311">
    <property type="entry name" value="TAT_signal"/>
</dbReference>
<reference evidence="1" key="1">
    <citation type="submission" date="2021-01" db="EMBL/GenBank/DDBJ databases">
        <title>Whole genome shotgun sequence of Planosporangium mesophilum NBRC 109066.</title>
        <authorList>
            <person name="Komaki H."/>
            <person name="Tamura T."/>
        </authorList>
    </citation>
    <scope>NUCLEOTIDE SEQUENCE</scope>
    <source>
        <strain evidence="1">NBRC 109066</strain>
    </source>
</reference>
<dbReference type="EMBL" id="BOON01000053">
    <property type="protein sequence ID" value="GII25532.1"/>
    <property type="molecule type" value="Genomic_DNA"/>
</dbReference>
<proteinExistence type="predicted"/>
<accession>A0A8J3TGW0</accession>
<evidence type="ECO:0000313" key="2">
    <source>
        <dbReference type="Proteomes" id="UP000599074"/>
    </source>
</evidence>
<dbReference type="RefSeq" id="WP_168117487.1">
    <property type="nucleotide sequence ID" value="NZ_BOON01000053.1"/>
</dbReference>
<dbReference type="PROSITE" id="PS51257">
    <property type="entry name" value="PROKAR_LIPOPROTEIN"/>
    <property type="match status" value="1"/>
</dbReference>
<gene>
    <name evidence="1" type="ORF">Pme01_51290</name>
</gene>
<dbReference type="PROSITE" id="PS51318">
    <property type="entry name" value="TAT"/>
    <property type="match status" value="1"/>
</dbReference>
<dbReference type="AlphaFoldDB" id="A0A8J3TGW0"/>
<evidence type="ECO:0000313" key="1">
    <source>
        <dbReference type="EMBL" id="GII25532.1"/>
    </source>
</evidence>
<keyword evidence="2" id="KW-1185">Reference proteome</keyword>
<organism evidence="1 2">
    <name type="scientific">Planosporangium mesophilum</name>
    <dbReference type="NCBI Taxonomy" id="689768"/>
    <lineage>
        <taxon>Bacteria</taxon>
        <taxon>Bacillati</taxon>
        <taxon>Actinomycetota</taxon>
        <taxon>Actinomycetes</taxon>
        <taxon>Micromonosporales</taxon>
        <taxon>Micromonosporaceae</taxon>
        <taxon>Planosporangium</taxon>
    </lineage>
</organism>
<comment type="caution">
    <text evidence="1">The sequence shown here is derived from an EMBL/GenBank/DDBJ whole genome shotgun (WGS) entry which is preliminary data.</text>
</comment>
<protein>
    <submittedName>
        <fullName evidence="1">Uncharacterized protein</fullName>
    </submittedName>
</protein>
<dbReference type="Proteomes" id="UP000599074">
    <property type="component" value="Unassembled WGS sequence"/>
</dbReference>
<name>A0A8J3TGW0_9ACTN</name>